<organism evidence="2 3">
    <name type="scientific">Pseudomassariella vexata</name>
    <dbReference type="NCBI Taxonomy" id="1141098"/>
    <lineage>
        <taxon>Eukaryota</taxon>
        <taxon>Fungi</taxon>
        <taxon>Dikarya</taxon>
        <taxon>Ascomycota</taxon>
        <taxon>Pezizomycotina</taxon>
        <taxon>Sordariomycetes</taxon>
        <taxon>Xylariomycetidae</taxon>
        <taxon>Amphisphaeriales</taxon>
        <taxon>Pseudomassariaceae</taxon>
        <taxon>Pseudomassariella</taxon>
    </lineage>
</organism>
<name>A0A1Y2DG61_9PEZI</name>
<keyword evidence="3" id="KW-1185">Reference proteome</keyword>
<dbReference type="RefSeq" id="XP_040711222.1">
    <property type="nucleotide sequence ID" value="XM_040864423.1"/>
</dbReference>
<dbReference type="InParanoid" id="A0A1Y2DG61"/>
<proteinExistence type="predicted"/>
<keyword evidence="1" id="KW-0732">Signal</keyword>
<evidence type="ECO:0008006" key="4">
    <source>
        <dbReference type="Google" id="ProtNLM"/>
    </source>
</evidence>
<dbReference type="AlphaFoldDB" id="A0A1Y2DG61"/>
<evidence type="ECO:0000256" key="1">
    <source>
        <dbReference type="SAM" id="SignalP"/>
    </source>
</evidence>
<evidence type="ECO:0000313" key="2">
    <source>
        <dbReference type="EMBL" id="ORY58187.1"/>
    </source>
</evidence>
<gene>
    <name evidence="2" type="ORF">BCR38DRAFT_489664</name>
</gene>
<dbReference type="EMBL" id="MCFJ01000017">
    <property type="protein sequence ID" value="ORY58187.1"/>
    <property type="molecule type" value="Genomic_DNA"/>
</dbReference>
<dbReference type="GeneID" id="63780635"/>
<reference evidence="2 3" key="1">
    <citation type="submission" date="2016-07" db="EMBL/GenBank/DDBJ databases">
        <title>Pervasive Adenine N6-methylation of Active Genes in Fungi.</title>
        <authorList>
            <consortium name="DOE Joint Genome Institute"/>
            <person name="Mondo S.J."/>
            <person name="Dannebaum R.O."/>
            <person name="Kuo R.C."/>
            <person name="Labutti K."/>
            <person name="Haridas S."/>
            <person name="Kuo A."/>
            <person name="Salamov A."/>
            <person name="Ahrendt S.R."/>
            <person name="Lipzen A."/>
            <person name="Sullivan W."/>
            <person name="Andreopoulos W.B."/>
            <person name="Clum A."/>
            <person name="Lindquist E."/>
            <person name="Daum C."/>
            <person name="Ramamoorthy G.K."/>
            <person name="Gryganskyi A."/>
            <person name="Culley D."/>
            <person name="Magnuson J.K."/>
            <person name="James T.Y."/>
            <person name="O'Malley M.A."/>
            <person name="Stajich J.E."/>
            <person name="Spatafora J.W."/>
            <person name="Visel A."/>
            <person name="Grigoriev I.V."/>
        </authorList>
    </citation>
    <scope>NUCLEOTIDE SEQUENCE [LARGE SCALE GENOMIC DNA]</scope>
    <source>
        <strain evidence="2 3">CBS 129021</strain>
    </source>
</reference>
<comment type="caution">
    <text evidence="2">The sequence shown here is derived from an EMBL/GenBank/DDBJ whole genome shotgun (WGS) entry which is preliminary data.</text>
</comment>
<feature type="signal peptide" evidence="1">
    <location>
        <begin position="1"/>
        <end position="15"/>
    </location>
</feature>
<feature type="chain" id="PRO_5012960220" description="Infection structure specific protein" evidence="1">
    <location>
        <begin position="16"/>
        <end position="181"/>
    </location>
</feature>
<accession>A0A1Y2DG61</accession>
<dbReference type="OrthoDB" id="4960012at2759"/>
<evidence type="ECO:0000313" key="3">
    <source>
        <dbReference type="Proteomes" id="UP000193689"/>
    </source>
</evidence>
<protein>
    <recommendedName>
        <fullName evidence="4">Infection structure specific protein</fullName>
    </recommendedName>
</protein>
<sequence length="181" mass="18634">MRLPTLLYLLSAVSAQYFDGSTVGGVITVTDEPSDCMTAQWELTTYFPTPTGPLRDALSTYSRTKKFTADLCTRSADLPASLSDEINSYHSSMAVWYSANLTMLDAFATRCPLAANDMSSIGAFATICHVGGYGGEKAESGATATGGAAATGSKNAGPRETGMVAGAYFVAGAVGVAAAVL</sequence>
<dbReference type="Proteomes" id="UP000193689">
    <property type="component" value="Unassembled WGS sequence"/>
</dbReference>